<protein>
    <submittedName>
        <fullName evidence="1">Uncharacterized protein</fullName>
    </submittedName>
</protein>
<proteinExistence type="predicted"/>
<gene>
    <name evidence="1" type="ORF">MM171A00439_0026</name>
    <name evidence="2" type="ORF">MM171B00856_0010</name>
</gene>
<evidence type="ECO:0000313" key="2">
    <source>
        <dbReference type="EMBL" id="QJB03197.1"/>
    </source>
</evidence>
<dbReference type="EMBL" id="MT143830">
    <property type="protein sequence ID" value="QJB03197.1"/>
    <property type="molecule type" value="Genomic_DNA"/>
</dbReference>
<dbReference type="AlphaFoldDB" id="A0A6M3M020"/>
<sequence length="156" mass="17684">MKDTKFMSAQEKERVLRDWESFLKSGCKKERFTKALYHHLMQNCSFIAHYDIHGFYATYFESGDDTAHFLSQFDASKAQLGHGGVYVPRSIEYGMTYWATGEDYGDINQAMIDVAGRYIPGLVNIAQMEQRAADIEDASLLLAKHGIKLNIDEKGG</sequence>
<evidence type="ECO:0000313" key="1">
    <source>
        <dbReference type="EMBL" id="QJB00474.1"/>
    </source>
</evidence>
<reference evidence="1" key="1">
    <citation type="submission" date="2020-03" db="EMBL/GenBank/DDBJ databases">
        <title>The deep terrestrial virosphere.</title>
        <authorList>
            <person name="Holmfeldt K."/>
            <person name="Nilsson E."/>
            <person name="Simone D."/>
            <person name="Lopez-Fernandez M."/>
            <person name="Wu X."/>
            <person name="de Brujin I."/>
            <person name="Lundin D."/>
            <person name="Andersson A."/>
            <person name="Bertilsson S."/>
            <person name="Dopson M."/>
        </authorList>
    </citation>
    <scope>NUCLEOTIDE SEQUENCE</scope>
    <source>
        <strain evidence="1">MM171A00439</strain>
        <strain evidence="2">MM171B00856</strain>
    </source>
</reference>
<name>A0A6M3M020_9ZZZZ</name>
<organism evidence="1">
    <name type="scientific">viral metagenome</name>
    <dbReference type="NCBI Taxonomy" id="1070528"/>
    <lineage>
        <taxon>unclassified sequences</taxon>
        <taxon>metagenomes</taxon>
        <taxon>organismal metagenomes</taxon>
    </lineage>
</organism>
<accession>A0A6M3M020</accession>
<dbReference type="EMBL" id="MT143694">
    <property type="protein sequence ID" value="QJB00474.1"/>
    <property type="molecule type" value="Genomic_DNA"/>
</dbReference>